<evidence type="ECO:0000313" key="2">
    <source>
        <dbReference type="Proteomes" id="UP000649617"/>
    </source>
</evidence>
<organism evidence="1 2">
    <name type="scientific">Symbiodinium pilosum</name>
    <name type="common">Dinoflagellate</name>
    <dbReference type="NCBI Taxonomy" id="2952"/>
    <lineage>
        <taxon>Eukaryota</taxon>
        <taxon>Sar</taxon>
        <taxon>Alveolata</taxon>
        <taxon>Dinophyceae</taxon>
        <taxon>Suessiales</taxon>
        <taxon>Symbiodiniaceae</taxon>
        <taxon>Symbiodinium</taxon>
    </lineage>
</organism>
<dbReference type="OrthoDB" id="10648671at2759"/>
<dbReference type="InterPro" id="IPR035914">
    <property type="entry name" value="Sperma_CUB_dom_sf"/>
</dbReference>
<dbReference type="Proteomes" id="UP000649617">
    <property type="component" value="Unassembled WGS sequence"/>
</dbReference>
<dbReference type="SUPFAM" id="SSF49854">
    <property type="entry name" value="Spermadhesin, CUB domain"/>
    <property type="match status" value="1"/>
</dbReference>
<gene>
    <name evidence="1" type="primary">Thermitase</name>
    <name evidence="1" type="ORF">SPIL2461_LOCUS18695</name>
</gene>
<reference evidence="1" key="1">
    <citation type="submission" date="2021-02" db="EMBL/GenBank/DDBJ databases">
        <authorList>
            <person name="Dougan E. K."/>
            <person name="Rhodes N."/>
            <person name="Thang M."/>
            <person name="Chan C."/>
        </authorList>
    </citation>
    <scope>NUCLEOTIDE SEQUENCE</scope>
</reference>
<dbReference type="SUPFAM" id="SSF56988">
    <property type="entry name" value="Anthrax protective antigen"/>
    <property type="match status" value="1"/>
</dbReference>
<accession>A0A812W811</accession>
<protein>
    <submittedName>
        <fullName evidence="1">Thermitase protein</fullName>
    </submittedName>
</protein>
<evidence type="ECO:0000313" key="1">
    <source>
        <dbReference type="EMBL" id="CAE7674983.1"/>
    </source>
</evidence>
<proteinExistence type="predicted"/>
<name>A0A812W811_SYMPI</name>
<dbReference type="AlphaFoldDB" id="A0A812W811"/>
<dbReference type="EMBL" id="CAJNIZ010043990">
    <property type="protein sequence ID" value="CAE7674983.1"/>
    <property type="molecule type" value="Genomic_DNA"/>
</dbReference>
<sequence length="327" mass="35592">MLLIKRAVSEQEVNFYNVYWGSSATEILNLTSRSVSSLSDTRPTCSGPSCSSIQITEGSGEWTVSRSSYSDNEEASITLLGPAEIRFTYLHTERCCDKLQLLDTFYSGFTTPANTITLSEGVHVATWSSDFSVTHRGWSFTYVYQGVSSGRPGLIASLPKPEGQQDLALPIAPQPLVGTHFIVKLAYDLIESDASIALAIQDVAPNQLAIDTFTFTDTDLGTGVIGGQISISTAASVSGFRVYWGQNSTHPVPGGFPGLQAEYWYLQVENQVWHPQTSFAFPGVAVEDQFAARWTGYISIATGGNYIFTLNSDEGSRFLGILKSLSW</sequence>
<keyword evidence="2" id="KW-1185">Reference proteome</keyword>
<comment type="caution">
    <text evidence="1">The sequence shown here is derived from an EMBL/GenBank/DDBJ whole genome shotgun (WGS) entry which is preliminary data.</text>
</comment>